<protein>
    <submittedName>
        <fullName evidence="1">Uncharacterized protein</fullName>
    </submittedName>
</protein>
<name>A0ABN2YSU5_9ACTN</name>
<accession>A0ABN2YSU5</accession>
<sequence length="89" mass="10055">MASDFFRRPGDPAREAAERLVECPALRRYARGLVRRVIALERGRPARSRVANRRNSALTAHRCDRDPVAELRALVDGLHADLARLENLP</sequence>
<gene>
    <name evidence="1" type="ORF">GCM10009802_39970</name>
</gene>
<reference evidence="1 2" key="1">
    <citation type="journal article" date="2019" name="Int. J. Syst. Evol. Microbiol.">
        <title>The Global Catalogue of Microorganisms (GCM) 10K type strain sequencing project: providing services to taxonomists for standard genome sequencing and annotation.</title>
        <authorList>
            <consortium name="The Broad Institute Genomics Platform"/>
            <consortium name="The Broad Institute Genome Sequencing Center for Infectious Disease"/>
            <person name="Wu L."/>
            <person name="Ma J."/>
        </authorList>
    </citation>
    <scope>NUCLEOTIDE SEQUENCE [LARGE SCALE GENOMIC DNA]</scope>
    <source>
        <strain evidence="1 2">JCM 15481</strain>
    </source>
</reference>
<proteinExistence type="predicted"/>
<evidence type="ECO:0000313" key="1">
    <source>
        <dbReference type="EMBL" id="GAA2131700.1"/>
    </source>
</evidence>
<comment type="caution">
    <text evidence="1">The sequence shown here is derived from an EMBL/GenBank/DDBJ whole genome shotgun (WGS) entry which is preliminary data.</text>
</comment>
<evidence type="ECO:0000313" key="2">
    <source>
        <dbReference type="Proteomes" id="UP001500443"/>
    </source>
</evidence>
<keyword evidence="2" id="KW-1185">Reference proteome</keyword>
<dbReference type="Proteomes" id="UP001500443">
    <property type="component" value="Unassembled WGS sequence"/>
</dbReference>
<dbReference type="EMBL" id="BAAAPF010000139">
    <property type="protein sequence ID" value="GAA2131700.1"/>
    <property type="molecule type" value="Genomic_DNA"/>
</dbReference>
<organism evidence="1 2">
    <name type="scientific">Streptomyces synnematoformans</name>
    <dbReference type="NCBI Taxonomy" id="415721"/>
    <lineage>
        <taxon>Bacteria</taxon>
        <taxon>Bacillati</taxon>
        <taxon>Actinomycetota</taxon>
        <taxon>Actinomycetes</taxon>
        <taxon>Kitasatosporales</taxon>
        <taxon>Streptomycetaceae</taxon>
        <taxon>Streptomyces</taxon>
    </lineage>
</organism>